<sequence length="85" mass="9489">MRLLILGILLRALIAPLVLIGIVVLSFAAALGVSTLVFNRVPPPMTRRTRSPAPMCSSRRRHRHTGWHGPADQSEHPVRRLRPAR</sequence>
<keyword evidence="4" id="KW-1185">Reference proteome</keyword>
<evidence type="ECO:0000313" key="4">
    <source>
        <dbReference type="Proteomes" id="UP000305778"/>
    </source>
</evidence>
<evidence type="ECO:0000313" key="3">
    <source>
        <dbReference type="EMBL" id="TKA12503.1"/>
    </source>
</evidence>
<organism evidence="3 4">
    <name type="scientific">Actinacidiphila oryziradicis</name>
    <dbReference type="NCBI Taxonomy" id="2571141"/>
    <lineage>
        <taxon>Bacteria</taxon>
        <taxon>Bacillati</taxon>
        <taxon>Actinomycetota</taxon>
        <taxon>Actinomycetes</taxon>
        <taxon>Kitasatosporales</taxon>
        <taxon>Streptomycetaceae</taxon>
        <taxon>Actinacidiphila</taxon>
    </lineage>
</organism>
<proteinExistence type="predicted"/>
<feature type="transmembrane region" description="Helical" evidence="2">
    <location>
        <begin position="12"/>
        <end position="38"/>
    </location>
</feature>
<protein>
    <submittedName>
        <fullName evidence="3">Uncharacterized protein</fullName>
    </submittedName>
</protein>
<dbReference type="Proteomes" id="UP000305778">
    <property type="component" value="Unassembled WGS sequence"/>
</dbReference>
<keyword evidence="2" id="KW-0812">Transmembrane</keyword>
<accession>A0A4U0SSX4</accession>
<reference evidence="3 4" key="1">
    <citation type="submission" date="2019-04" db="EMBL/GenBank/DDBJ databases">
        <title>Streptomyces oryziradicis sp. nov., a novel actinomycete isolated from rhizosphere soil of rice (Oryza sativa L.).</title>
        <authorList>
            <person name="Li C."/>
        </authorList>
    </citation>
    <scope>NUCLEOTIDE SEQUENCE [LARGE SCALE GENOMIC DNA]</scope>
    <source>
        <strain evidence="3 4">NEAU-C40</strain>
    </source>
</reference>
<feature type="region of interest" description="Disordered" evidence="1">
    <location>
        <begin position="42"/>
        <end position="85"/>
    </location>
</feature>
<evidence type="ECO:0000256" key="1">
    <source>
        <dbReference type="SAM" id="MobiDB-lite"/>
    </source>
</evidence>
<keyword evidence="2" id="KW-0472">Membrane</keyword>
<comment type="caution">
    <text evidence="3">The sequence shown here is derived from an EMBL/GenBank/DDBJ whole genome shotgun (WGS) entry which is preliminary data.</text>
</comment>
<dbReference type="EMBL" id="SUMC01000004">
    <property type="protein sequence ID" value="TKA12503.1"/>
    <property type="molecule type" value="Genomic_DNA"/>
</dbReference>
<keyword evidence="2" id="KW-1133">Transmembrane helix</keyword>
<evidence type="ECO:0000256" key="2">
    <source>
        <dbReference type="SAM" id="Phobius"/>
    </source>
</evidence>
<gene>
    <name evidence="3" type="ORF">FCI23_06845</name>
</gene>
<dbReference type="AlphaFoldDB" id="A0A4U0SSX4"/>
<name>A0A4U0SSX4_9ACTN</name>